<sequence length="179" mass="20095">MSRGQICSPRAQPAKTYIRYPEIHVSIPRICVTTGSLRTSSSPHRFYPTSPLPSPFPINPRLHRRSPAPSVSTSNSINPTDGRCPLQSSCPHPPPMVLPDGKSTVFIPAAPASRWLQMMRLLQSHREDVQIEVLLRMTHKVHLRLTPSTINNGLKTVSAVLNTGRAEMHCHLLYRNVWR</sequence>
<organism evidence="2 3">
    <name type="scientific">Morchella conica CCBAS932</name>
    <dbReference type="NCBI Taxonomy" id="1392247"/>
    <lineage>
        <taxon>Eukaryota</taxon>
        <taxon>Fungi</taxon>
        <taxon>Dikarya</taxon>
        <taxon>Ascomycota</taxon>
        <taxon>Pezizomycotina</taxon>
        <taxon>Pezizomycetes</taxon>
        <taxon>Pezizales</taxon>
        <taxon>Morchellaceae</taxon>
        <taxon>Morchella</taxon>
    </lineage>
</organism>
<gene>
    <name evidence="2" type="ORF">P167DRAFT_285732</name>
</gene>
<dbReference type="EMBL" id="ML119148">
    <property type="protein sequence ID" value="RPB09789.1"/>
    <property type="molecule type" value="Genomic_DNA"/>
</dbReference>
<dbReference type="Proteomes" id="UP000277580">
    <property type="component" value="Unassembled WGS sequence"/>
</dbReference>
<protein>
    <submittedName>
        <fullName evidence="2">Uncharacterized protein</fullName>
    </submittedName>
</protein>
<feature type="region of interest" description="Disordered" evidence="1">
    <location>
        <begin position="42"/>
        <end position="81"/>
    </location>
</feature>
<feature type="compositionally biased region" description="Polar residues" evidence="1">
    <location>
        <begin position="69"/>
        <end position="79"/>
    </location>
</feature>
<name>A0A3N4KK96_9PEZI</name>
<evidence type="ECO:0000313" key="3">
    <source>
        <dbReference type="Proteomes" id="UP000277580"/>
    </source>
</evidence>
<accession>A0A3N4KK96</accession>
<reference evidence="2 3" key="1">
    <citation type="journal article" date="2018" name="Nat. Ecol. Evol.">
        <title>Pezizomycetes genomes reveal the molecular basis of ectomycorrhizal truffle lifestyle.</title>
        <authorList>
            <person name="Murat C."/>
            <person name="Payen T."/>
            <person name="Noel B."/>
            <person name="Kuo A."/>
            <person name="Morin E."/>
            <person name="Chen J."/>
            <person name="Kohler A."/>
            <person name="Krizsan K."/>
            <person name="Balestrini R."/>
            <person name="Da Silva C."/>
            <person name="Montanini B."/>
            <person name="Hainaut M."/>
            <person name="Levati E."/>
            <person name="Barry K.W."/>
            <person name="Belfiori B."/>
            <person name="Cichocki N."/>
            <person name="Clum A."/>
            <person name="Dockter R.B."/>
            <person name="Fauchery L."/>
            <person name="Guy J."/>
            <person name="Iotti M."/>
            <person name="Le Tacon F."/>
            <person name="Lindquist E.A."/>
            <person name="Lipzen A."/>
            <person name="Malagnac F."/>
            <person name="Mello A."/>
            <person name="Molinier V."/>
            <person name="Miyauchi S."/>
            <person name="Poulain J."/>
            <person name="Riccioni C."/>
            <person name="Rubini A."/>
            <person name="Sitrit Y."/>
            <person name="Splivallo R."/>
            <person name="Traeger S."/>
            <person name="Wang M."/>
            <person name="Zifcakova L."/>
            <person name="Wipf D."/>
            <person name="Zambonelli A."/>
            <person name="Paolocci F."/>
            <person name="Nowrousian M."/>
            <person name="Ottonello S."/>
            <person name="Baldrian P."/>
            <person name="Spatafora J.W."/>
            <person name="Henrissat B."/>
            <person name="Nagy L.G."/>
            <person name="Aury J.M."/>
            <person name="Wincker P."/>
            <person name="Grigoriev I.V."/>
            <person name="Bonfante P."/>
            <person name="Martin F.M."/>
        </authorList>
    </citation>
    <scope>NUCLEOTIDE SEQUENCE [LARGE SCALE GENOMIC DNA]</scope>
    <source>
        <strain evidence="2 3">CCBAS932</strain>
    </source>
</reference>
<evidence type="ECO:0000313" key="2">
    <source>
        <dbReference type="EMBL" id="RPB09789.1"/>
    </source>
</evidence>
<keyword evidence="3" id="KW-1185">Reference proteome</keyword>
<dbReference type="AlphaFoldDB" id="A0A3N4KK96"/>
<dbReference type="InParanoid" id="A0A3N4KK96"/>
<evidence type="ECO:0000256" key="1">
    <source>
        <dbReference type="SAM" id="MobiDB-lite"/>
    </source>
</evidence>
<proteinExistence type="predicted"/>